<keyword evidence="1" id="KW-0812">Transmembrane</keyword>
<evidence type="ECO:0000313" key="3">
    <source>
        <dbReference type="Proteomes" id="UP001209878"/>
    </source>
</evidence>
<dbReference type="EMBL" id="JAODUO010001002">
    <property type="protein sequence ID" value="KAK2172013.1"/>
    <property type="molecule type" value="Genomic_DNA"/>
</dbReference>
<name>A0AAD9NKL1_RIDPI</name>
<dbReference type="Proteomes" id="UP001209878">
    <property type="component" value="Unassembled WGS sequence"/>
</dbReference>
<keyword evidence="3" id="KW-1185">Reference proteome</keyword>
<proteinExistence type="predicted"/>
<accession>A0AAD9NKL1</accession>
<dbReference type="AlphaFoldDB" id="A0AAD9NKL1"/>
<comment type="caution">
    <text evidence="2">The sequence shown here is derived from an EMBL/GenBank/DDBJ whole genome shotgun (WGS) entry which is preliminary data.</text>
</comment>
<organism evidence="2 3">
    <name type="scientific">Ridgeia piscesae</name>
    <name type="common">Tubeworm</name>
    <dbReference type="NCBI Taxonomy" id="27915"/>
    <lineage>
        <taxon>Eukaryota</taxon>
        <taxon>Metazoa</taxon>
        <taxon>Spiralia</taxon>
        <taxon>Lophotrochozoa</taxon>
        <taxon>Annelida</taxon>
        <taxon>Polychaeta</taxon>
        <taxon>Sedentaria</taxon>
        <taxon>Canalipalpata</taxon>
        <taxon>Sabellida</taxon>
        <taxon>Siboglinidae</taxon>
        <taxon>Ridgeia</taxon>
    </lineage>
</organism>
<gene>
    <name evidence="2" type="ORF">NP493_1002g01045</name>
</gene>
<feature type="transmembrane region" description="Helical" evidence="1">
    <location>
        <begin position="20"/>
        <end position="46"/>
    </location>
</feature>
<keyword evidence="1" id="KW-0472">Membrane</keyword>
<protein>
    <submittedName>
        <fullName evidence="2">Uncharacterized protein</fullName>
    </submittedName>
</protein>
<evidence type="ECO:0000256" key="1">
    <source>
        <dbReference type="SAM" id="Phobius"/>
    </source>
</evidence>
<reference evidence="2" key="1">
    <citation type="journal article" date="2023" name="Mol. Biol. Evol.">
        <title>Third-Generation Sequencing Reveals the Adaptive Role of the Epigenome in Three Deep-Sea Polychaetes.</title>
        <authorList>
            <person name="Perez M."/>
            <person name="Aroh O."/>
            <person name="Sun Y."/>
            <person name="Lan Y."/>
            <person name="Juniper S.K."/>
            <person name="Young C.R."/>
            <person name="Angers B."/>
            <person name="Qian P.Y."/>
        </authorList>
    </citation>
    <scope>NUCLEOTIDE SEQUENCE</scope>
    <source>
        <strain evidence="2">R07B-5</strain>
    </source>
</reference>
<sequence>MGKHISRCITSYHRSSADILWLPIVLGTVIGVVCLSLIIILAIFIVRKCSRHRGSEGDPTQSETIINYSPTFSKRQMFWQKRNPTMPDESHDWSIMRNFAKRNVTSQDDMLHRHTDRE</sequence>
<evidence type="ECO:0000313" key="2">
    <source>
        <dbReference type="EMBL" id="KAK2172013.1"/>
    </source>
</evidence>
<keyword evidence="1" id="KW-1133">Transmembrane helix</keyword>